<dbReference type="Proteomes" id="UP000655751">
    <property type="component" value="Unassembled WGS sequence"/>
</dbReference>
<evidence type="ECO:0000256" key="1">
    <source>
        <dbReference type="SAM" id="MobiDB-lite"/>
    </source>
</evidence>
<comment type="caution">
    <text evidence="2">The sequence shown here is derived from an EMBL/GenBank/DDBJ whole genome shotgun (WGS) entry which is preliminary data.</text>
</comment>
<dbReference type="EMBL" id="JADMLG010000002">
    <property type="protein sequence ID" value="MBH0775728.1"/>
    <property type="molecule type" value="Genomic_DNA"/>
</dbReference>
<gene>
    <name evidence="2" type="ORF">IT779_05445</name>
</gene>
<keyword evidence="3" id="KW-1185">Reference proteome</keyword>
<evidence type="ECO:0000313" key="2">
    <source>
        <dbReference type="EMBL" id="MBH0775728.1"/>
    </source>
</evidence>
<sequence length="63" mass="6667">MPFARAVRLSDHEQHTAVGPQQPDRSSRACGTLCGHERRTVVGSTTATSSGSGVTQHGIPPER</sequence>
<dbReference type="AlphaFoldDB" id="A0A931I9C0"/>
<accession>A0A931I9C0</accession>
<organism evidence="2 3">
    <name type="scientific">Nocardia bovistercoris</name>
    <dbReference type="NCBI Taxonomy" id="2785916"/>
    <lineage>
        <taxon>Bacteria</taxon>
        <taxon>Bacillati</taxon>
        <taxon>Actinomycetota</taxon>
        <taxon>Actinomycetes</taxon>
        <taxon>Mycobacteriales</taxon>
        <taxon>Nocardiaceae</taxon>
        <taxon>Nocardia</taxon>
    </lineage>
</organism>
<dbReference type="RefSeq" id="WP_196148063.1">
    <property type="nucleotide sequence ID" value="NZ_JADMLG010000002.1"/>
</dbReference>
<name>A0A931I9C0_9NOCA</name>
<feature type="region of interest" description="Disordered" evidence="1">
    <location>
        <begin position="1"/>
        <end position="63"/>
    </location>
</feature>
<reference evidence="2" key="1">
    <citation type="submission" date="2020-11" db="EMBL/GenBank/DDBJ databases">
        <title>Nocardia NEAU-351.nov., a novel actinomycete isolated from the cow dung.</title>
        <authorList>
            <person name="Zhang X."/>
        </authorList>
    </citation>
    <scope>NUCLEOTIDE SEQUENCE</scope>
    <source>
        <strain evidence="2">NEAU-351</strain>
    </source>
</reference>
<protein>
    <submittedName>
        <fullName evidence="2">Uncharacterized protein</fullName>
    </submittedName>
</protein>
<proteinExistence type="predicted"/>
<evidence type="ECO:0000313" key="3">
    <source>
        <dbReference type="Proteomes" id="UP000655751"/>
    </source>
</evidence>
<feature type="compositionally biased region" description="Low complexity" evidence="1">
    <location>
        <begin position="41"/>
        <end position="55"/>
    </location>
</feature>